<dbReference type="PANTHER" id="PTHR30486">
    <property type="entry name" value="TWITCHING MOTILITY PROTEIN PILT"/>
    <property type="match status" value="1"/>
</dbReference>
<gene>
    <name evidence="5" type="ORF">EKMJPAOO_00010</name>
</gene>
<dbReference type="InterPro" id="IPR056570">
    <property type="entry name" value="PilB3-like_N"/>
</dbReference>
<dbReference type="AlphaFoldDB" id="A0A7H1KNE6"/>
<feature type="domain" description="PilB3-like N-terminal" evidence="4">
    <location>
        <begin position="5"/>
        <end position="76"/>
    </location>
</feature>
<dbReference type="CDD" id="cd01130">
    <property type="entry name" value="VirB11-like_ATPase"/>
    <property type="match status" value="1"/>
</dbReference>
<evidence type="ECO:0000259" key="4">
    <source>
        <dbReference type="Pfam" id="PF23990"/>
    </source>
</evidence>
<protein>
    <submittedName>
        <fullName evidence="5">Uncharacterized protein</fullName>
    </submittedName>
</protein>
<name>A0A7H1KNE6_9EURY</name>
<dbReference type="Pfam" id="PF23990">
    <property type="entry name" value="PilB3_N"/>
    <property type="match status" value="1"/>
</dbReference>
<dbReference type="PANTHER" id="PTHR30486:SF6">
    <property type="entry name" value="TYPE IV PILUS RETRACTATION ATPASE PILT"/>
    <property type="match status" value="1"/>
</dbReference>
<dbReference type="Gene3D" id="3.40.50.300">
    <property type="entry name" value="P-loop containing nucleotide triphosphate hydrolases"/>
    <property type="match status" value="1"/>
</dbReference>
<dbReference type="GO" id="GO:0016887">
    <property type="term" value="F:ATP hydrolysis activity"/>
    <property type="evidence" value="ECO:0007669"/>
    <property type="project" value="InterPro"/>
</dbReference>
<dbReference type="InterPro" id="IPR050921">
    <property type="entry name" value="T4SS_GSP_E_ATPase"/>
</dbReference>
<dbReference type="SUPFAM" id="SSF52540">
    <property type="entry name" value="P-loop containing nucleoside triphosphate hydrolases"/>
    <property type="match status" value="1"/>
</dbReference>
<feature type="domain" description="Bacterial type II secretion system protein E" evidence="3">
    <location>
        <begin position="275"/>
        <end position="462"/>
    </location>
</feature>
<proteinExistence type="inferred from homology"/>
<reference evidence="5" key="1">
    <citation type="submission" date="2020-07" db="EMBL/GenBank/DDBJ databases">
        <title>Unique genomic features of the anaerobic methanotrophic archaea.</title>
        <authorList>
            <person name="Chadwick G.L."/>
            <person name="Skennerton C.T."/>
            <person name="Laso-Perez R."/>
            <person name="Leu A.O."/>
            <person name="Speth D.R."/>
            <person name="Yu H."/>
            <person name="Morgan-Lang C."/>
            <person name="Hatzenpichler R."/>
            <person name="Goudeau D."/>
            <person name="Malmstrom R."/>
            <person name="Brazelton W.J."/>
            <person name="Woyke T."/>
            <person name="Hallam S.J."/>
            <person name="Tyson G.W."/>
            <person name="Wegener G."/>
            <person name="Boetius A."/>
            <person name="Orphan V."/>
        </authorList>
    </citation>
    <scope>NUCLEOTIDE SEQUENCE</scope>
</reference>
<organism evidence="5">
    <name type="scientific">uncultured Methanosarcinales archaeon</name>
    <dbReference type="NCBI Taxonomy" id="183757"/>
    <lineage>
        <taxon>Archaea</taxon>
        <taxon>Methanobacteriati</taxon>
        <taxon>Methanobacteriota</taxon>
        <taxon>Stenosarchaea group</taxon>
        <taxon>Methanomicrobia</taxon>
        <taxon>Methanosarcinales</taxon>
        <taxon>environmental samples</taxon>
    </lineage>
</organism>
<evidence type="ECO:0000256" key="1">
    <source>
        <dbReference type="ARBA" id="ARBA00006611"/>
    </source>
</evidence>
<evidence type="ECO:0000259" key="3">
    <source>
        <dbReference type="Pfam" id="PF00437"/>
    </source>
</evidence>
<comment type="similarity">
    <text evidence="1">Belongs to the GSP E family.</text>
</comment>
<dbReference type="InterPro" id="IPR001482">
    <property type="entry name" value="T2SS/T4SS_dom"/>
</dbReference>
<feature type="region of interest" description="Disordered" evidence="2">
    <location>
        <begin position="122"/>
        <end position="143"/>
    </location>
</feature>
<evidence type="ECO:0000256" key="2">
    <source>
        <dbReference type="SAM" id="MobiDB-lite"/>
    </source>
</evidence>
<dbReference type="InterPro" id="IPR027417">
    <property type="entry name" value="P-loop_NTPase"/>
</dbReference>
<sequence>MGSSELVSRIKEIVSTKDVVYDLEPYDPEKHGALVDDRIPDGYTEIDRYWVDEPYAFVLILYDTAKKAPVYTVVEPALTPFEKTLLMRLYEDLSDVLTLDDVEFAEANAGRFDEGIAEEILEGNGENGGDNGGEVATGDTGEDDEQFEKLVDTRFVDAGDGGNGAGFDIDLAKRRILQRKALELLGYYSIKLSPRSTHKILHFLKRNYVGYGKLDAMLNDPHIEDISCDGVGIPIFIYHTVYKNIETNLTFSEDYLNSFVIQLVQRGGKHISIGSPMVDATLPDGSRLQATLGKEVTTRGSSFTIRRFKEDPFTPVDMLTFGTCSSEMLAYFWLAIENSKSVILAGGTASGKTSALNAVSMFIPPIAKVVSIEDTRELTLHHENWIAGVTRKSTIAHEGVSEINMFELLKAALRQRPEYILVGEVRGEEALTLFQAMSTGHTTYSTMHAADIETLLNRLQSEPINVPHAMLQALNIVSIQMQTYIGNERVRRTKTLLEITGLDQRTGGVRINDLYTWDPTKDTFEYSGNSYVLDQIREERGWTNSQLADALEERKDILEYMVEKKINNYKEISKIVQRYALDPDAVLSEVRGLNP</sequence>
<dbReference type="Gene3D" id="3.30.450.380">
    <property type="match status" value="1"/>
</dbReference>
<dbReference type="Pfam" id="PF00437">
    <property type="entry name" value="T2SSE"/>
    <property type="match status" value="1"/>
</dbReference>
<evidence type="ECO:0000313" key="5">
    <source>
        <dbReference type="EMBL" id="QNT35460.1"/>
    </source>
</evidence>
<dbReference type="EMBL" id="MT776523">
    <property type="protein sequence ID" value="QNT35460.1"/>
    <property type="molecule type" value="Genomic_DNA"/>
</dbReference>
<accession>A0A7H1KNE6</accession>